<proteinExistence type="predicted"/>
<dbReference type="PANTHER" id="PTHR21398">
    <property type="entry name" value="AGAP007094-PA"/>
    <property type="match status" value="1"/>
</dbReference>
<keyword evidence="2" id="KW-1185">Reference proteome</keyword>
<gene>
    <name evidence="1" type="ORF">CHIRRI_LOCUS11769</name>
</gene>
<reference evidence="1" key="2">
    <citation type="submission" date="2022-10" db="EMBL/GenBank/DDBJ databases">
        <authorList>
            <consortium name="ENA_rothamsted_submissions"/>
            <consortium name="culmorum"/>
            <person name="King R."/>
        </authorList>
    </citation>
    <scope>NUCLEOTIDE SEQUENCE</scope>
</reference>
<dbReference type="Pfam" id="PF07841">
    <property type="entry name" value="DM4_12"/>
    <property type="match status" value="1"/>
</dbReference>
<protein>
    <submittedName>
        <fullName evidence="1">Uncharacterized protein</fullName>
    </submittedName>
</protein>
<sequence>MVGQPSDSVPGPPYVRWKLGSTFEDMSVNPAADAGIDDSIARSLNKGNETVIDEEVTTTQEGNHIDELQANDIRKRSLLDRVILSRKGVYRVLESRITANGVDGKKCLLRAICESASNSLLEANGVLGHILHIILTPSSSTDENLPTEYNKAEELGYKNDCIKYVRKCNLSLLDAISTFV</sequence>
<evidence type="ECO:0000313" key="1">
    <source>
        <dbReference type="EMBL" id="CAG9808935.1"/>
    </source>
</evidence>
<dbReference type="SMART" id="SM00718">
    <property type="entry name" value="DM4_12"/>
    <property type="match status" value="1"/>
</dbReference>
<accession>A0A9N9S639</accession>
<name>A0A9N9S639_9DIPT</name>
<dbReference type="OrthoDB" id="6340174at2759"/>
<dbReference type="AlphaFoldDB" id="A0A9N9S639"/>
<evidence type="ECO:0000313" key="2">
    <source>
        <dbReference type="Proteomes" id="UP001153620"/>
    </source>
</evidence>
<organism evidence="1 2">
    <name type="scientific">Chironomus riparius</name>
    <dbReference type="NCBI Taxonomy" id="315576"/>
    <lineage>
        <taxon>Eukaryota</taxon>
        <taxon>Metazoa</taxon>
        <taxon>Ecdysozoa</taxon>
        <taxon>Arthropoda</taxon>
        <taxon>Hexapoda</taxon>
        <taxon>Insecta</taxon>
        <taxon>Pterygota</taxon>
        <taxon>Neoptera</taxon>
        <taxon>Endopterygota</taxon>
        <taxon>Diptera</taxon>
        <taxon>Nematocera</taxon>
        <taxon>Chironomoidea</taxon>
        <taxon>Chironomidae</taxon>
        <taxon>Chironominae</taxon>
        <taxon>Chironomus</taxon>
    </lineage>
</organism>
<dbReference type="InterPro" id="IPR006631">
    <property type="entry name" value="DM4_12"/>
</dbReference>
<dbReference type="Proteomes" id="UP001153620">
    <property type="component" value="Chromosome 3"/>
</dbReference>
<dbReference type="PANTHER" id="PTHR21398:SF22">
    <property type="entry name" value="IP12060P-RELATED"/>
    <property type="match status" value="1"/>
</dbReference>
<dbReference type="EMBL" id="OU895879">
    <property type="protein sequence ID" value="CAG9808935.1"/>
    <property type="molecule type" value="Genomic_DNA"/>
</dbReference>
<reference evidence="1" key="1">
    <citation type="submission" date="2022-01" db="EMBL/GenBank/DDBJ databases">
        <authorList>
            <person name="King R."/>
        </authorList>
    </citation>
    <scope>NUCLEOTIDE SEQUENCE</scope>
</reference>